<evidence type="ECO:0000259" key="18">
    <source>
        <dbReference type="PROSITE" id="PS50113"/>
    </source>
</evidence>
<dbReference type="EMBL" id="FQUO01000005">
    <property type="protein sequence ID" value="SHF14676.1"/>
    <property type="molecule type" value="Genomic_DNA"/>
</dbReference>
<dbReference type="InterPro" id="IPR011712">
    <property type="entry name" value="Sig_transdc_His_kin_sub3_dim/P"/>
</dbReference>
<dbReference type="Gene3D" id="3.30.565.10">
    <property type="entry name" value="Histidine kinase-like ATPase, C-terminal domain"/>
    <property type="match status" value="1"/>
</dbReference>
<accession>A0A1M4ZAS5</accession>
<dbReference type="SMART" id="SM00086">
    <property type="entry name" value="PAC"/>
    <property type="match status" value="2"/>
</dbReference>
<feature type="domain" description="Histidine kinase" evidence="16">
    <location>
        <begin position="291"/>
        <end position="482"/>
    </location>
</feature>
<dbReference type="PANTHER" id="PTHR24421:SF59">
    <property type="entry name" value="OXYGEN SENSOR HISTIDINE KINASE NREB"/>
    <property type="match status" value="1"/>
</dbReference>
<dbReference type="Gene3D" id="3.30.450.20">
    <property type="entry name" value="PAS domain"/>
    <property type="match status" value="2"/>
</dbReference>
<evidence type="ECO:0000313" key="19">
    <source>
        <dbReference type="EMBL" id="SHF14676.1"/>
    </source>
</evidence>
<sequence>MNHPGIPEILAQSQLYYHLENTSFGMLLWDDQQKLVFCSKKAAELFECTPESLIANDFNLSDLVYAEDIDRVSSLIADLSSGRAIQNSMVNRNVTKKGKIIYCQWYNSVLKNELGKIINILSFFHDITTEIETRMALEKSQQKLSVALNSAIDPMWLIRVEGPDVYRFEEINVAFTKVTGWQPEQVIEKPMEKIIPPTSQDLVREKYKAALETEQIVDYIEESEHPSGNKYAQIRVIPIKGQNGEPWRILGIANDLTDQIYLRKKLEYEQEIKRRQITSAAIKGQEGERAKVSRELHDNVNQVLTTIKLSIELCMDGKVDQRETLRKCVQYLGETINDIRNLSKQLSAPSLGKTNLEETLNDLVNSFFQLTSIEVKIKFLATTFKEMDGELHLALYRVAQEQFTNIYKYAQATMVEVVIQEKSSHLHFSIRDNGKGFNLKEKRRGIGITNMQSRVETLNGHFEIRSSLGNGTEINISIPIIIEEKVCYAEQTILGFDNEII</sequence>
<organism evidence="19 20">
    <name type="scientific">Cnuella takakiae</name>
    <dbReference type="NCBI Taxonomy" id="1302690"/>
    <lineage>
        <taxon>Bacteria</taxon>
        <taxon>Pseudomonadati</taxon>
        <taxon>Bacteroidota</taxon>
        <taxon>Chitinophagia</taxon>
        <taxon>Chitinophagales</taxon>
        <taxon>Chitinophagaceae</taxon>
        <taxon>Cnuella</taxon>
    </lineage>
</organism>
<dbReference type="CDD" id="cd00130">
    <property type="entry name" value="PAS"/>
    <property type="match status" value="2"/>
</dbReference>
<evidence type="ECO:0000256" key="15">
    <source>
        <dbReference type="ARBA" id="ARBA00030800"/>
    </source>
</evidence>
<comment type="subcellular location">
    <subcellularLocation>
        <location evidence="3">Cytoplasm</location>
    </subcellularLocation>
</comment>
<feature type="domain" description="PAS" evidence="17">
    <location>
        <begin position="11"/>
        <end position="83"/>
    </location>
</feature>
<gene>
    <name evidence="19" type="ORF">SAMN05444008_105140</name>
</gene>
<dbReference type="InterPro" id="IPR000014">
    <property type="entry name" value="PAS"/>
</dbReference>
<dbReference type="GO" id="GO:0046983">
    <property type="term" value="F:protein dimerization activity"/>
    <property type="evidence" value="ECO:0007669"/>
    <property type="project" value="InterPro"/>
</dbReference>
<evidence type="ECO:0000256" key="14">
    <source>
        <dbReference type="ARBA" id="ARBA00024827"/>
    </source>
</evidence>
<keyword evidence="9" id="KW-0479">Metal-binding</keyword>
<dbReference type="PANTHER" id="PTHR24421">
    <property type="entry name" value="NITRATE/NITRITE SENSOR PROTEIN NARX-RELATED"/>
    <property type="match status" value="1"/>
</dbReference>
<dbReference type="EC" id="2.7.13.3" evidence="4"/>
<dbReference type="GO" id="GO:0000155">
    <property type="term" value="F:phosphorelay sensor kinase activity"/>
    <property type="evidence" value="ECO:0007669"/>
    <property type="project" value="InterPro"/>
</dbReference>
<evidence type="ECO:0000256" key="4">
    <source>
        <dbReference type="ARBA" id="ARBA00012438"/>
    </source>
</evidence>
<dbReference type="InterPro" id="IPR036890">
    <property type="entry name" value="HATPase_C_sf"/>
</dbReference>
<dbReference type="GO" id="GO:0046872">
    <property type="term" value="F:metal ion binding"/>
    <property type="evidence" value="ECO:0007669"/>
    <property type="project" value="UniProtKB-KW"/>
</dbReference>
<keyword evidence="6" id="KW-0004">4Fe-4S</keyword>
<dbReference type="InterPro" id="IPR003594">
    <property type="entry name" value="HATPase_dom"/>
</dbReference>
<dbReference type="CDD" id="cd16917">
    <property type="entry name" value="HATPase_UhpB-NarQ-NarX-like"/>
    <property type="match status" value="1"/>
</dbReference>
<dbReference type="Pfam" id="PF02518">
    <property type="entry name" value="HATPase_c"/>
    <property type="match status" value="1"/>
</dbReference>
<dbReference type="PROSITE" id="PS50109">
    <property type="entry name" value="HIS_KIN"/>
    <property type="match status" value="1"/>
</dbReference>
<dbReference type="NCBIfam" id="TIGR00229">
    <property type="entry name" value="sensory_box"/>
    <property type="match status" value="2"/>
</dbReference>
<dbReference type="SMART" id="SM00091">
    <property type="entry name" value="PAS"/>
    <property type="match status" value="2"/>
</dbReference>
<protein>
    <recommendedName>
        <fullName evidence="5">Oxygen sensor histidine kinase NreB</fullName>
        <ecNumber evidence="4">2.7.13.3</ecNumber>
    </recommendedName>
    <alternativeName>
        <fullName evidence="15">Nitrogen regulation protein B</fullName>
    </alternativeName>
</protein>
<dbReference type="STRING" id="1302690.BUE76_22140"/>
<evidence type="ECO:0000313" key="20">
    <source>
        <dbReference type="Proteomes" id="UP000184368"/>
    </source>
</evidence>
<keyword evidence="11" id="KW-0408">Iron</keyword>
<evidence type="ECO:0000256" key="2">
    <source>
        <dbReference type="ARBA" id="ARBA00001966"/>
    </source>
</evidence>
<evidence type="ECO:0000256" key="11">
    <source>
        <dbReference type="ARBA" id="ARBA00023004"/>
    </source>
</evidence>
<dbReference type="InterPro" id="IPR001610">
    <property type="entry name" value="PAC"/>
</dbReference>
<evidence type="ECO:0000256" key="5">
    <source>
        <dbReference type="ARBA" id="ARBA00017322"/>
    </source>
</evidence>
<keyword evidence="13" id="KW-0411">Iron-sulfur</keyword>
<dbReference type="InterPro" id="IPR000700">
    <property type="entry name" value="PAS-assoc_C"/>
</dbReference>
<keyword evidence="20" id="KW-1185">Reference proteome</keyword>
<dbReference type="InterPro" id="IPR004358">
    <property type="entry name" value="Sig_transdc_His_kin-like_C"/>
</dbReference>
<dbReference type="InterPro" id="IPR013656">
    <property type="entry name" value="PAS_4"/>
</dbReference>
<comment type="catalytic activity">
    <reaction evidence="1">
        <text>ATP + protein L-histidine = ADP + protein N-phospho-L-histidine.</text>
        <dbReference type="EC" id="2.7.13.3"/>
    </reaction>
</comment>
<dbReference type="Pfam" id="PF08448">
    <property type="entry name" value="PAS_4"/>
    <property type="match status" value="2"/>
</dbReference>
<evidence type="ECO:0000256" key="1">
    <source>
        <dbReference type="ARBA" id="ARBA00000085"/>
    </source>
</evidence>
<comment type="cofactor">
    <cofactor evidence="2">
        <name>[4Fe-4S] cluster</name>
        <dbReference type="ChEBI" id="CHEBI:49883"/>
    </cofactor>
</comment>
<dbReference type="SMART" id="SM00387">
    <property type="entry name" value="HATPase_c"/>
    <property type="match status" value="1"/>
</dbReference>
<evidence type="ECO:0000259" key="17">
    <source>
        <dbReference type="PROSITE" id="PS50112"/>
    </source>
</evidence>
<comment type="function">
    <text evidence="14">Member of the two-component regulatory system NreB/NreC involved in the control of dissimilatory nitrate/nitrite reduction in response to oxygen. NreB functions as a direct oxygen sensor histidine kinase which is autophosphorylated, in the absence of oxygen, probably at the conserved histidine residue, and transfers its phosphate group probably to a conserved aspartate residue of NreC. NreB/NreC activates the expression of the nitrate (narGHJI) and nitrite (nir) reductase operons, as well as the putative nitrate transporter gene narT.</text>
</comment>
<dbReference type="SUPFAM" id="SSF55785">
    <property type="entry name" value="PYP-like sensor domain (PAS domain)"/>
    <property type="match status" value="2"/>
</dbReference>
<evidence type="ECO:0000256" key="13">
    <source>
        <dbReference type="ARBA" id="ARBA00023014"/>
    </source>
</evidence>
<keyword evidence="10" id="KW-0418">Kinase</keyword>
<dbReference type="PRINTS" id="PR00344">
    <property type="entry name" value="BCTRLSENSOR"/>
</dbReference>
<dbReference type="GO" id="GO:0016020">
    <property type="term" value="C:membrane"/>
    <property type="evidence" value="ECO:0007669"/>
    <property type="project" value="InterPro"/>
</dbReference>
<dbReference type="Pfam" id="PF07730">
    <property type="entry name" value="HisKA_3"/>
    <property type="match status" value="1"/>
</dbReference>
<evidence type="ECO:0000259" key="16">
    <source>
        <dbReference type="PROSITE" id="PS50109"/>
    </source>
</evidence>
<evidence type="ECO:0000256" key="6">
    <source>
        <dbReference type="ARBA" id="ARBA00022485"/>
    </source>
</evidence>
<dbReference type="PROSITE" id="PS50112">
    <property type="entry name" value="PAS"/>
    <property type="match status" value="2"/>
</dbReference>
<dbReference type="GO" id="GO:0005737">
    <property type="term" value="C:cytoplasm"/>
    <property type="evidence" value="ECO:0007669"/>
    <property type="project" value="UniProtKB-SubCell"/>
</dbReference>
<dbReference type="InterPro" id="IPR050482">
    <property type="entry name" value="Sensor_HK_TwoCompSys"/>
</dbReference>
<keyword evidence="8" id="KW-0808">Transferase</keyword>
<dbReference type="InterPro" id="IPR035965">
    <property type="entry name" value="PAS-like_dom_sf"/>
</dbReference>
<reference evidence="19 20" key="1">
    <citation type="submission" date="2016-11" db="EMBL/GenBank/DDBJ databases">
        <authorList>
            <person name="Jaros S."/>
            <person name="Januszkiewicz K."/>
            <person name="Wedrychowicz H."/>
        </authorList>
    </citation>
    <scope>NUCLEOTIDE SEQUENCE [LARGE SCALE GENOMIC DNA]</scope>
    <source>
        <strain evidence="19 20">DSM 26897</strain>
    </source>
</reference>
<dbReference type="AlphaFoldDB" id="A0A1M4ZAS5"/>
<dbReference type="Gene3D" id="1.20.5.1930">
    <property type="match status" value="1"/>
</dbReference>
<name>A0A1M4ZAS5_9BACT</name>
<dbReference type="RefSeq" id="WP_073041855.1">
    <property type="nucleotide sequence ID" value="NZ_FQUO01000005.1"/>
</dbReference>
<evidence type="ECO:0000256" key="12">
    <source>
        <dbReference type="ARBA" id="ARBA00023012"/>
    </source>
</evidence>
<dbReference type="PROSITE" id="PS50113">
    <property type="entry name" value="PAC"/>
    <property type="match status" value="1"/>
</dbReference>
<keyword evidence="12" id="KW-0902">Two-component regulatory system</keyword>
<evidence type="ECO:0000256" key="3">
    <source>
        <dbReference type="ARBA" id="ARBA00004496"/>
    </source>
</evidence>
<evidence type="ECO:0000256" key="10">
    <source>
        <dbReference type="ARBA" id="ARBA00022777"/>
    </source>
</evidence>
<dbReference type="InterPro" id="IPR005467">
    <property type="entry name" value="His_kinase_dom"/>
</dbReference>
<dbReference type="OrthoDB" id="617348at2"/>
<proteinExistence type="predicted"/>
<evidence type="ECO:0000256" key="9">
    <source>
        <dbReference type="ARBA" id="ARBA00022723"/>
    </source>
</evidence>
<evidence type="ECO:0000256" key="7">
    <source>
        <dbReference type="ARBA" id="ARBA00022490"/>
    </source>
</evidence>
<feature type="domain" description="PAC" evidence="18">
    <location>
        <begin position="83"/>
        <end position="139"/>
    </location>
</feature>
<feature type="domain" description="PAS" evidence="17">
    <location>
        <begin position="140"/>
        <end position="214"/>
    </location>
</feature>
<dbReference type="Proteomes" id="UP000184368">
    <property type="component" value="Unassembled WGS sequence"/>
</dbReference>
<dbReference type="SUPFAM" id="SSF55874">
    <property type="entry name" value="ATPase domain of HSP90 chaperone/DNA topoisomerase II/histidine kinase"/>
    <property type="match status" value="1"/>
</dbReference>
<keyword evidence="7" id="KW-0963">Cytoplasm</keyword>
<evidence type="ECO:0000256" key="8">
    <source>
        <dbReference type="ARBA" id="ARBA00022679"/>
    </source>
</evidence>
<dbReference type="GO" id="GO:0051539">
    <property type="term" value="F:4 iron, 4 sulfur cluster binding"/>
    <property type="evidence" value="ECO:0007669"/>
    <property type="project" value="UniProtKB-KW"/>
</dbReference>